<proteinExistence type="predicted"/>
<name>A0AA88ABJ1_FICCA</name>
<dbReference type="Proteomes" id="UP001187192">
    <property type="component" value="Unassembled WGS sequence"/>
</dbReference>
<gene>
    <name evidence="1" type="ORF">TIFTF001_020845</name>
</gene>
<evidence type="ECO:0000313" key="2">
    <source>
        <dbReference type="Proteomes" id="UP001187192"/>
    </source>
</evidence>
<organism evidence="1 2">
    <name type="scientific">Ficus carica</name>
    <name type="common">Common fig</name>
    <dbReference type="NCBI Taxonomy" id="3494"/>
    <lineage>
        <taxon>Eukaryota</taxon>
        <taxon>Viridiplantae</taxon>
        <taxon>Streptophyta</taxon>
        <taxon>Embryophyta</taxon>
        <taxon>Tracheophyta</taxon>
        <taxon>Spermatophyta</taxon>
        <taxon>Magnoliopsida</taxon>
        <taxon>eudicotyledons</taxon>
        <taxon>Gunneridae</taxon>
        <taxon>Pentapetalae</taxon>
        <taxon>rosids</taxon>
        <taxon>fabids</taxon>
        <taxon>Rosales</taxon>
        <taxon>Moraceae</taxon>
        <taxon>Ficeae</taxon>
        <taxon>Ficus</taxon>
    </lineage>
</organism>
<keyword evidence="2" id="KW-1185">Reference proteome</keyword>
<evidence type="ECO:0000313" key="1">
    <source>
        <dbReference type="EMBL" id="GMN51693.1"/>
    </source>
</evidence>
<dbReference type="AlphaFoldDB" id="A0AA88ABJ1"/>
<dbReference type="EMBL" id="BTGU01000038">
    <property type="protein sequence ID" value="GMN51693.1"/>
    <property type="molecule type" value="Genomic_DNA"/>
</dbReference>
<sequence>MTSTSPWLAGHSNLYPYIFLACSAHFHNSSDSVLRGGFISSSVFSLESHFTENFETGQELRLAGLFVIVFDGPVEVNGIGGMVRSSSPSRI</sequence>
<accession>A0AA88ABJ1</accession>
<protein>
    <submittedName>
        <fullName evidence="1">Uncharacterized protein</fullName>
    </submittedName>
</protein>
<comment type="caution">
    <text evidence="1">The sequence shown here is derived from an EMBL/GenBank/DDBJ whole genome shotgun (WGS) entry which is preliminary data.</text>
</comment>
<reference evidence="1" key="1">
    <citation type="submission" date="2023-07" db="EMBL/GenBank/DDBJ databases">
        <title>draft genome sequence of fig (Ficus carica).</title>
        <authorList>
            <person name="Takahashi T."/>
            <person name="Nishimura K."/>
        </authorList>
    </citation>
    <scope>NUCLEOTIDE SEQUENCE</scope>
</reference>